<dbReference type="Proteomes" id="UP001596312">
    <property type="component" value="Unassembled WGS sequence"/>
</dbReference>
<protein>
    <submittedName>
        <fullName evidence="1">Uncharacterized protein</fullName>
    </submittedName>
</protein>
<keyword evidence="2" id="KW-1185">Reference proteome</keyword>
<organism evidence="1 2">
    <name type="scientific">Halalkalicoccus tibetensis</name>
    <dbReference type="NCBI Taxonomy" id="175632"/>
    <lineage>
        <taxon>Archaea</taxon>
        <taxon>Methanobacteriati</taxon>
        <taxon>Methanobacteriota</taxon>
        <taxon>Stenosarchaea group</taxon>
        <taxon>Halobacteria</taxon>
        <taxon>Halobacteriales</taxon>
        <taxon>Halococcaceae</taxon>
        <taxon>Halalkalicoccus</taxon>
    </lineage>
</organism>
<reference evidence="1 2" key="1">
    <citation type="journal article" date="2019" name="Int. J. Syst. Evol. Microbiol.">
        <title>The Global Catalogue of Microorganisms (GCM) 10K type strain sequencing project: providing services to taxonomists for standard genome sequencing and annotation.</title>
        <authorList>
            <consortium name="The Broad Institute Genomics Platform"/>
            <consortium name="The Broad Institute Genome Sequencing Center for Infectious Disease"/>
            <person name="Wu L."/>
            <person name="Ma J."/>
        </authorList>
    </citation>
    <scope>NUCLEOTIDE SEQUENCE [LARGE SCALE GENOMIC DNA]</scope>
    <source>
        <strain evidence="1 2">CGMCC 1.3240</strain>
    </source>
</reference>
<evidence type="ECO:0000313" key="2">
    <source>
        <dbReference type="Proteomes" id="UP001596312"/>
    </source>
</evidence>
<dbReference type="AlphaFoldDB" id="A0ABD5V136"/>
<proteinExistence type="predicted"/>
<sequence>MSIQETAGRSGAADRKLAILDAVHQRDNVRLSALTGPSPFDAELRATVEELRADGLVSAAPVEGDLVLTSLPRLRAQERTKLHRLLYN</sequence>
<dbReference type="EMBL" id="JBHSXQ010000002">
    <property type="protein sequence ID" value="MFC6905177.1"/>
    <property type="molecule type" value="Genomic_DNA"/>
</dbReference>
<dbReference type="RefSeq" id="WP_340603690.1">
    <property type="nucleotide sequence ID" value="NZ_JBBMXV010000002.1"/>
</dbReference>
<comment type="caution">
    <text evidence="1">The sequence shown here is derived from an EMBL/GenBank/DDBJ whole genome shotgun (WGS) entry which is preliminary data.</text>
</comment>
<name>A0ABD5V136_9EURY</name>
<evidence type="ECO:0000313" key="1">
    <source>
        <dbReference type="EMBL" id="MFC6905177.1"/>
    </source>
</evidence>
<accession>A0ABD5V136</accession>
<gene>
    <name evidence="1" type="ORF">ACFQGH_08195</name>
</gene>